<dbReference type="InterPro" id="IPR048279">
    <property type="entry name" value="MdtK-like"/>
</dbReference>
<feature type="transmembrane region" description="Helical" evidence="13">
    <location>
        <begin position="12"/>
        <end position="35"/>
    </location>
</feature>
<comment type="subcellular location">
    <subcellularLocation>
        <location evidence="2">Cell membrane</location>
        <topology evidence="2">Multi-pass membrane protein</topology>
    </subcellularLocation>
</comment>
<feature type="transmembrane region" description="Helical" evidence="13">
    <location>
        <begin position="138"/>
        <end position="159"/>
    </location>
</feature>
<comment type="similarity">
    <text evidence="3">Belongs to the multi antimicrobial extrusion (MATE) (TC 2.A.66.1) family.</text>
</comment>
<reference evidence="14 15" key="1">
    <citation type="submission" date="2016-09" db="EMBL/GenBank/DDBJ databases">
        <title>Genomic analysis reveals versatility of anaerobic energy metabolism of Geosporobacter ferrireducens IRF9 of phylum Firmicutes.</title>
        <authorList>
            <person name="Kim S.-J."/>
        </authorList>
    </citation>
    <scope>NUCLEOTIDE SEQUENCE [LARGE SCALE GENOMIC DNA]</scope>
    <source>
        <strain evidence="14 15">IRF9</strain>
    </source>
</reference>
<dbReference type="OrthoDB" id="9776324at2"/>
<dbReference type="InterPro" id="IPR002528">
    <property type="entry name" value="MATE_fam"/>
</dbReference>
<evidence type="ECO:0000256" key="4">
    <source>
        <dbReference type="ARBA" id="ARBA00020268"/>
    </source>
</evidence>
<organism evidence="14 15">
    <name type="scientific">Geosporobacter ferrireducens</name>
    <dbReference type="NCBI Taxonomy" id="1424294"/>
    <lineage>
        <taxon>Bacteria</taxon>
        <taxon>Bacillati</taxon>
        <taxon>Bacillota</taxon>
        <taxon>Clostridia</taxon>
        <taxon>Peptostreptococcales</taxon>
        <taxon>Thermotaleaceae</taxon>
        <taxon>Geosporobacter</taxon>
    </lineage>
</organism>
<keyword evidence="9 13" id="KW-1133">Transmembrane helix</keyword>
<evidence type="ECO:0000256" key="13">
    <source>
        <dbReference type="SAM" id="Phobius"/>
    </source>
</evidence>
<feature type="transmembrane region" description="Helical" evidence="13">
    <location>
        <begin position="289"/>
        <end position="311"/>
    </location>
</feature>
<feature type="transmembrane region" description="Helical" evidence="13">
    <location>
        <begin position="55"/>
        <end position="80"/>
    </location>
</feature>
<dbReference type="InterPro" id="IPR050222">
    <property type="entry name" value="MATE_MdtK"/>
</dbReference>
<evidence type="ECO:0000256" key="1">
    <source>
        <dbReference type="ARBA" id="ARBA00003408"/>
    </source>
</evidence>
<evidence type="ECO:0000313" key="15">
    <source>
        <dbReference type="Proteomes" id="UP000095743"/>
    </source>
</evidence>
<evidence type="ECO:0000256" key="8">
    <source>
        <dbReference type="ARBA" id="ARBA00022692"/>
    </source>
</evidence>
<evidence type="ECO:0000256" key="6">
    <source>
        <dbReference type="ARBA" id="ARBA00022449"/>
    </source>
</evidence>
<dbReference type="GO" id="GO:0005886">
    <property type="term" value="C:plasma membrane"/>
    <property type="evidence" value="ECO:0007669"/>
    <property type="project" value="UniProtKB-SubCell"/>
</dbReference>
<comment type="function">
    <text evidence="1">Multidrug efflux pump.</text>
</comment>
<dbReference type="GO" id="GO:0015297">
    <property type="term" value="F:antiporter activity"/>
    <property type="evidence" value="ECO:0007669"/>
    <property type="project" value="UniProtKB-KW"/>
</dbReference>
<evidence type="ECO:0000256" key="10">
    <source>
        <dbReference type="ARBA" id="ARBA00023065"/>
    </source>
</evidence>
<feature type="transmembrane region" description="Helical" evidence="13">
    <location>
        <begin position="100"/>
        <end position="118"/>
    </location>
</feature>
<feature type="transmembrane region" description="Helical" evidence="13">
    <location>
        <begin position="256"/>
        <end position="283"/>
    </location>
</feature>
<sequence length="462" mass="49753">MNKQHSNDLTSGSVLKHLITFSIPLLLGNLLQALYNTVDSIWVGRFIGAKALGAVSVSFPIIMILVSLVLGITMATTVLVSQYAGAKNQQMISKTINNSLLLLGGGAIIVTLVGLAFSEKILILMNTPKDILDYATDYLNIFFIGLIFMFGYNVISSILRGLGDSKTPLKFLIISTVTNLILDPIFILGIGPFPQMGIQGAALATMLSQSLSFFLALRHLNKTNHVISFKLKDLKYDAELTAKIFKIGLPSGIQQIVVSLGMVVMTGIINTFGSETVAAFGAASRLDQFAFMPAMSLGLAVSTLAGQSIGAGKNDRLKEVYKWGSIAAILVTGVTTIFVMAAPTFVLKLFTTDIQVLETGSRYLRIVGISYVPFALSFVINGMLRGAGDTVSTMIFSIASLWLIRVPLAKFLSSYDSLGSNGIWIAMAVSSILSLVMSQVYYSTGRWKNKSLIKKPALQETA</sequence>
<evidence type="ECO:0000256" key="11">
    <source>
        <dbReference type="ARBA" id="ARBA00023136"/>
    </source>
</evidence>
<keyword evidence="7" id="KW-1003">Cell membrane</keyword>
<dbReference type="AlphaFoldDB" id="A0A1D8GKR4"/>
<protein>
    <recommendedName>
        <fullName evidence="4">Probable multidrug resistance protein NorM</fullName>
    </recommendedName>
    <alternativeName>
        <fullName evidence="12">Multidrug-efflux transporter</fullName>
    </alternativeName>
</protein>
<dbReference type="Proteomes" id="UP000095743">
    <property type="component" value="Chromosome"/>
</dbReference>
<keyword evidence="15" id="KW-1185">Reference proteome</keyword>
<gene>
    <name evidence="14" type="ORF">Gferi_19370</name>
</gene>
<dbReference type="KEGG" id="gfe:Gferi_19370"/>
<dbReference type="STRING" id="1424294.Gferi_19370"/>
<keyword evidence="8 13" id="KW-0812">Transmembrane</keyword>
<keyword evidence="10" id="KW-0406">Ion transport</keyword>
<dbReference type="EMBL" id="CP017269">
    <property type="protein sequence ID" value="AOT71499.1"/>
    <property type="molecule type" value="Genomic_DNA"/>
</dbReference>
<dbReference type="CDD" id="cd13138">
    <property type="entry name" value="MATE_yoeA_like"/>
    <property type="match status" value="1"/>
</dbReference>
<dbReference type="Pfam" id="PF01554">
    <property type="entry name" value="MatE"/>
    <property type="match status" value="2"/>
</dbReference>
<feature type="transmembrane region" description="Helical" evidence="13">
    <location>
        <begin position="363"/>
        <end position="384"/>
    </location>
</feature>
<evidence type="ECO:0000256" key="3">
    <source>
        <dbReference type="ARBA" id="ARBA00010199"/>
    </source>
</evidence>
<evidence type="ECO:0000313" key="14">
    <source>
        <dbReference type="EMBL" id="AOT71499.1"/>
    </source>
</evidence>
<dbReference type="RefSeq" id="WP_069979412.1">
    <property type="nucleotide sequence ID" value="NZ_CP017269.1"/>
</dbReference>
<dbReference type="PIRSF" id="PIRSF006603">
    <property type="entry name" value="DinF"/>
    <property type="match status" value="1"/>
</dbReference>
<keyword evidence="5" id="KW-0813">Transport</keyword>
<feature type="transmembrane region" description="Helical" evidence="13">
    <location>
        <begin position="391"/>
        <end position="411"/>
    </location>
</feature>
<feature type="transmembrane region" description="Helical" evidence="13">
    <location>
        <begin position="171"/>
        <end position="190"/>
    </location>
</feature>
<dbReference type="NCBIfam" id="TIGR00797">
    <property type="entry name" value="matE"/>
    <property type="match status" value="1"/>
</dbReference>
<evidence type="ECO:0000256" key="7">
    <source>
        <dbReference type="ARBA" id="ARBA00022475"/>
    </source>
</evidence>
<evidence type="ECO:0000256" key="5">
    <source>
        <dbReference type="ARBA" id="ARBA00022448"/>
    </source>
</evidence>
<evidence type="ECO:0000256" key="2">
    <source>
        <dbReference type="ARBA" id="ARBA00004651"/>
    </source>
</evidence>
<name>A0A1D8GKR4_9FIRM</name>
<dbReference type="GO" id="GO:0006811">
    <property type="term" value="P:monoatomic ion transport"/>
    <property type="evidence" value="ECO:0007669"/>
    <property type="project" value="UniProtKB-KW"/>
</dbReference>
<feature type="transmembrane region" description="Helical" evidence="13">
    <location>
        <begin position="323"/>
        <end position="343"/>
    </location>
</feature>
<dbReference type="PANTHER" id="PTHR43298:SF2">
    <property type="entry name" value="FMN_FAD EXPORTER YEEO-RELATED"/>
    <property type="match status" value="1"/>
</dbReference>
<accession>A0A1D8GKR4</accession>
<feature type="transmembrane region" description="Helical" evidence="13">
    <location>
        <begin position="423"/>
        <end position="442"/>
    </location>
</feature>
<dbReference type="PANTHER" id="PTHR43298">
    <property type="entry name" value="MULTIDRUG RESISTANCE PROTEIN NORM-RELATED"/>
    <property type="match status" value="1"/>
</dbReference>
<dbReference type="GO" id="GO:0042910">
    <property type="term" value="F:xenobiotic transmembrane transporter activity"/>
    <property type="evidence" value="ECO:0007669"/>
    <property type="project" value="InterPro"/>
</dbReference>
<evidence type="ECO:0000256" key="12">
    <source>
        <dbReference type="ARBA" id="ARBA00031636"/>
    </source>
</evidence>
<keyword evidence="6" id="KW-0050">Antiport</keyword>
<keyword evidence="11 13" id="KW-0472">Membrane</keyword>
<proteinExistence type="inferred from homology"/>
<feature type="transmembrane region" description="Helical" evidence="13">
    <location>
        <begin position="196"/>
        <end position="217"/>
    </location>
</feature>
<evidence type="ECO:0000256" key="9">
    <source>
        <dbReference type="ARBA" id="ARBA00022989"/>
    </source>
</evidence>